<organism evidence="1 2">
    <name type="scientific">Xanthomonas arboricola pv. pruni str. MAFF 311562</name>
    <dbReference type="NCBI Taxonomy" id="1414836"/>
    <lineage>
        <taxon>Bacteria</taxon>
        <taxon>Pseudomonadati</taxon>
        <taxon>Pseudomonadota</taxon>
        <taxon>Gammaproteobacteria</taxon>
        <taxon>Lysobacterales</taxon>
        <taxon>Lysobacteraceae</taxon>
        <taxon>Xanthomonas</taxon>
    </lineage>
</organism>
<evidence type="ECO:0000313" key="2">
    <source>
        <dbReference type="Proteomes" id="UP000019143"/>
    </source>
</evidence>
<evidence type="ECO:0000313" key="1">
    <source>
        <dbReference type="EMBL" id="GAE53216.1"/>
    </source>
</evidence>
<dbReference type="EMBL" id="BAVB01000411">
    <property type="protein sequence ID" value="GAE53216.1"/>
    <property type="molecule type" value="Genomic_DNA"/>
</dbReference>
<accession>W4S9M9</accession>
<comment type="caution">
    <text evidence="1">The sequence shown here is derived from an EMBL/GenBank/DDBJ whole genome shotgun (WGS) entry which is preliminary data.</text>
</comment>
<proteinExistence type="predicted"/>
<dbReference type="Proteomes" id="UP000019143">
    <property type="component" value="Unassembled WGS sequence"/>
</dbReference>
<protein>
    <submittedName>
        <fullName evidence="1">Phage-related protein</fullName>
    </submittedName>
</protein>
<dbReference type="AlphaFoldDB" id="W4S9M9"/>
<sequence>MSAEPQIEMAERCVVSRWAQLYFEKDKNLPGGAYLIAAHRIGVDILYVLTGTPETRR</sequence>
<name>W4S9M9_9XANT</name>
<gene>
    <name evidence="1" type="ORF">XPU_4748</name>
</gene>
<reference evidence="1 2" key="1">
    <citation type="submission" date="2014-01" db="EMBL/GenBank/DDBJ databases">
        <title>Genome sequence and analysis of Xanthomonas arboricola pv. pruni.</title>
        <authorList>
            <person name="Fujikawa T."/>
            <person name="Nakazono-Nagaoka E."/>
        </authorList>
    </citation>
    <scope>NUCLEOTIDE SEQUENCE [LARGE SCALE GENOMIC DNA]</scope>
    <source>
        <strain evidence="2">MAFF 311562</strain>
    </source>
</reference>